<feature type="transmembrane region" description="Helical" evidence="6">
    <location>
        <begin position="216"/>
        <end position="236"/>
    </location>
</feature>
<sequence>MATNVAATDNTVPTEKVSEHPSGEGLHKAQIAPIAKEDGIHREGEDPKPQYITGIKYWLIVFALCLAIFVIMLDGTVIATAAPEITDEFHSLADLGWYSSVYFSALSIAQLLFGKLNTLYSIRWTYTCAMLLFLALVVGSAICGAAPNSPALIVGRAIAGLGCSGLLIGTFSLIPLIAAPLKRPIFVGTVGGVLGLGMSIGPLVGGAFTENITWRWNFYLNLPVGAVSYLIFFFLIHPPATSKPIKSASPILRAIDLLGLLIVAPCVICLLLALQWGGPIYPWSDGRIIALLVLFGVLGIAFIAVEIWQGDEALLPPRVFTQRSLLAAVFFCFCSSGSSFTFAYYVPIWFQAVLGTSPLQAGVDTLPLVISQTIASVVGGGGIAAMGYIWPFMIASSVLLSVGAGLITTFNSTIPTGNWIGYQILYGLGMGLSAQTPLMVAQNVLELDDIPLGSGMVMFTQTIAGAIFTAVAQALFGNRLYSGLAGLNLPGFDFSEALAGGVTSITAGLTGDLKQAVVQVINTALTHSWRLCVALSCIGMIGSLVLKRQKIRGHENSKKTELPHHD</sequence>
<feature type="transmembrane region" description="Helical" evidence="6">
    <location>
        <begin position="420"/>
        <end position="440"/>
    </location>
</feature>
<dbReference type="InterPro" id="IPR020846">
    <property type="entry name" value="MFS_dom"/>
</dbReference>
<evidence type="ECO:0000313" key="9">
    <source>
        <dbReference type="Proteomes" id="UP001408356"/>
    </source>
</evidence>
<protein>
    <submittedName>
        <fullName evidence="8">Major facilitator superfamily (MFS) profile domain-containing protein</fullName>
    </submittedName>
</protein>
<organism evidence="8 9">
    <name type="scientific">Seiridium unicorne</name>
    <dbReference type="NCBI Taxonomy" id="138068"/>
    <lineage>
        <taxon>Eukaryota</taxon>
        <taxon>Fungi</taxon>
        <taxon>Dikarya</taxon>
        <taxon>Ascomycota</taxon>
        <taxon>Pezizomycotina</taxon>
        <taxon>Sordariomycetes</taxon>
        <taxon>Xylariomycetidae</taxon>
        <taxon>Amphisphaeriales</taxon>
        <taxon>Sporocadaceae</taxon>
        <taxon>Seiridium</taxon>
    </lineage>
</organism>
<feature type="transmembrane region" description="Helical" evidence="6">
    <location>
        <begin position="95"/>
        <end position="114"/>
    </location>
</feature>
<dbReference type="EMBL" id="JARVKF010000416">
    <property type="protein sequence ID" value="KAK9415478.1"/>
    <property type="molecule type" value="Genomic_DNA"/>
</dbReference>
<feature type="transmembrane region" description="Helical" evidence="6">
    <location>
        <begin position="57"/>
        <end position="83"/>
    </location>
</feature>
<feature type="compositionally biased region" description="Polar residues" evidence="5">
    <location>
        <begin position="1"/>
        <end position="13"/>
    </location>
</feature>
<dbReference type="PANTHER" id="PTHR23501:SF198">
    <property type="entry name" value="AZOLE RESISTANCE PROTEIN 1-RELATED"/>
    <property type="match status" value="1"/>
</dbReference>
<evidence type="ECO:0000313" key="8">
    <source>
        <dbReference type="EMBL" id="KAK9415478.1"/>
    </source>
</evidence>
<feature type="transmembrane region" description="Helical" evidence="6">
    <location>
        <begin position="185"/>
        <end position="204"/>
    </location>
</feature>
<feature type="transmembrane region" description="Helical" evidence="6">
    <location>
        <begin position="366"/>
        <end position="385"/>
    </location>
</feature>
<dbReference type="Gene3D" id="1.20.1250.20">
    <property type="entry name" value="MFS general substrate transporter like domains"/>
    <property type="match status" value="1"/>
</dbReference>
<proteinExistence type="predicted"/>
<feature type="transmembrane region" description="Helical" evidence="6">
    <location>
        <begin position="392"/>
        <end position="414"/>
    </location>
</feature>
<dbReference type="InterPro" id="IPR036259">
    <property type="entry name" value="MFS_trans_sf"/>
</dbReference>
<feature type="transmembrane region" description="Helical" evidence="6">
    <location>
        <begin position="126"/>
        <end position="147"/>
    </location>
</feature>
<feature type="domain" description="Major facilitator superfamily (MFS) profile" evidence="7">
    <location>
        <begin position="60"/>
        <end position="503"/>
    </location>
</feature>
<dbReference type="CDD" id="cd17502">
    <property type="entry name" value="MFS_Azr1_MDR_like"/>
    <property type="match status" value="1"/>
</dbReference>
<feature type="compositionally biased region" description="Basic and acidic residues" evidence="5">
    <location>
        <begin position="16"/>
        <end position="26"/>
    </location>
</feature>
<accession>A0ABR2ULF8</accession>
<name>A0ABR2ULF8_9PEZI</name>
<feature type="transmembrane region" description="Helical" evidence="6">
    <location>
        <begin position="153"/>
        <end position="178"/>
    </location>
</feature>
<keyword evidence="2 6" id="KW-0812">Transmembrane</keyword>
<dbReference type="Gene3D" id="1.20.1720.10">
    <property type="entry name" value="Multidrug resistance protein D"/>
    <property type="match status" value="1"/>
</dbReference>
<evidence type="ECO:0000256" key="5">
    <source>
        <dbReference type="SAM" id="MobiDB-lite"/>
    </source>
</evidence>
<evidence type="ECO:0000256" key="2">
    <source>
        <dbReference type="ARBA" id="ARBA00022692"/>
    </source>
</evidence>
<feature type="transmembrane region" description="Helical" evidence="6">
    <location>
        <begin position="288"/>
        <end position="305"/>
    </location>
</feature>
<keyword evidence="3 6" id="KW-1133">Transmembrane helix</keyword>
<evidence type="ECO:0000259" key="7">
    <source>
        <dbReference type="PROSITE" id="PS50850"/>
    </source>
</evidence>
<feature type="transmembrane region" description="Helical" evidence="6">
    <location>
        <begin position="325"/>
        <end position="346"/>
    </location>
</feature>
<comment type="caution">
    <text evidence="8">The sequence shown here is derived from an EMBL/GenBank/DDBJ whole genome shotgun (WGS) entry which is preliminary data.</text>
</comment>
<dbReference type="PROSITE" id="PS50850">
    <property type="entry name" value="MFS"/>
    <property type="match status" value="1"/>
</dbReference>
<feature type="transmembrane region" description="Helical" evidence="6">
    <location>
        <begin position="528"/>
        <end position="546"/>
    </location>
</feature>
<evidence type="ECO:0000256" key="1">
    <source>
        <dbReference type="ARBA" id="ARBA00004141"/>
    </source>
</evidence>
<dbReference type="Proteomes" id="UP001408356">
    <property type="component" value="Unassembled WGS sequence"/>
</dbReference>
<feature type="transmembrane region" description="Helical" evidence="6">
    <location>
        <begin position="452"/>
        <end position="476"/>
    </location>
</feature>
<dbReference type="SUPFAM" id="SSF103473">
    <property type="entry name" value="MFS general substrate transporter"/>
    <property type="match status" value="1"/>
</dbReference>
<feature type="region of interest" description="Disordered" evidence="5">
    <location>
        <begin position="1"/>
        <end position="26"/>
    </location>
</feature>
<evidence type="ECO:0000256" key="3">
    <source>
        <dbReference type="ARBA" id="ARBA00022989"/>
    </source>
</evidence>
<dbReference type="InterPro" id="IPR011701">
    <property type="entry name" value="MFS"/>
</dbReference>
<keyword evidence="9" id="KW-1185">Reference proteome</keyword>
<feature type="transmembrane region" description="Helical" evidence="6">
    <location>
        <begin position="257"/>
        <end position="276"/>
    </location>
</feature>
<keyword evidence="4 6" id="KW-0472">Membrane</keyword>
<gene>
    <name evidence="8" type="ORF">SUNI508_10502</name>
</gene>
<evidence type="ECO:0000256" key="6">
    <source>
        <dbReference type="SAM" id="Phobius"/>
    </source>
</evidence>
<dbReference type="PANTHER" id="PTHR23501">
    <property type="entry name" value="MAJOR FACILITATOR SUPERFAMILY"/>
    <property type="match status" value="1"/>
</dbReference>
<evidence type="ECO:0000256" key="4">
    <source>
        <dbReference type="ARBA" id="ARBA00023136"/>
    </source>
</evidence>
<reference evidence="8 9" key="1">
    <citation type="journal article" date="2024" name="J. Plant Pathol.">
        <title>Sequence and assembly of the genome of Seiridium unicorne, isolate CBS 538.82, causal agent of cypress canker disease.</title>
        <authorList>
            <person name="Scali E."/>
            <person name="Rocca G.D."/>
            <person name="Danti R."/>
            <person name="Garbelotto M."/>
            <person name="Barberini S."/>
            <person name="Baroncelli R."/>
            <person name="Emiliani G."/>
        </authorList>
    </citation>
    <scope>NUCLEOTIDE SEQUENCE [LARGE SCALE GENOMIC DNA]</scope>
    <source>
        <strain evidence="8 9">BM-138-508</strain>
    </source>
</reference>
<dbReference type="Pfam" id="PF07690">
    <property type="entry name" value="MFS_1"/>
    <property type="match status" value="1"/>
</dbReference>
<comment type="subcellular location">
    <subcellularLocation>
        <location evidence="1">Membrane</location>
        <topology evidence="1">Multi-pass membrane protein</topology>
    </subcellularLocation>
</comment>